<organism evidence="8 9">
    <name type="scientific">Marinobacter azerbaijanicus</name>
    <dbReference type="NCBI Taxonomy" id="3050455"/>
    <lineage>
        <taxon>Bacteria</taxon>
        <taxon>Pseudomonadati</taxon>
        <taxon>Pseudomonadota</taxon>
        <taxon>Gammaproteobacteria</taxon>
        <taxon>Pseudomonadales</taxon>
        <taxon>Marinobacteraceae</taxon>
        <taxon>Marinobacter</taxon>
    </lineage>
</organism>
<evidence type="ECO:0000256" key="1">
    <source>
        <dbReference type="ARBA" id="ARBA00004167"/>
    </source>
</evidence>
<comment type="subcellular location">
    <subcellularLocation>
        <location evidence="1">Membrane</location>
        <topology evidence="1">Single-pass membrane protein</topology>
    </subcellularLocation>
</comment>
<dbReference type="EMBL" id="JASSVS010000002">
    <property type="protein sequence ID" value="MDL0430581.1"/>
    <property type="molecule type" value="Genomic_DNA"/>
</dbReference>
<sequence length="260" mass="28789">MLEYGSVTSLPGKYRITLAISIALLLHTLVMSVLPFTFPEKETRHRTVQVELLSPGSQPSSEVTTSTRRQTPESDRSQIAEESSDPDLQPALRSETQSQNSSRDGRTEPRDPSQPASLERSSEQSSAQPTQTQTATSAASGNPDATTEDQPEPITQISRQPQQTNPYLTSLAARVARELDKRPVPSSRRVRKPVTMELELRIMDSGALTSARVTRSTGFREIDQAVYQAALLASPYPEPPEENSEKGRFRVELIFTPERL</sequence>
<dbReference type="InterPro" id="IPR006260">
    <property type="entry name" value="TonB/TolA_C"/>
</dbReference>
<name>A0ABT7I8W2_9GAMM</name>
<feature type="compositionally biased region" description="Basic and acidic residues" evidence="5">
    <location>
        <begin position="70"/>
        <end position="79"/>
    </location>
</feature>
<comment type="caution">
    <text evidence="8">The sequence shown here is derived from an EMBL/GenBank/DDBJ whole genome shotgun (WGS) entry which is preliminary data.</text>
</comment>
<feature type="transmembrane region" description="Helical" evidence="6">
    <location>
        <begin position="16"/>
        <end position="38"/>
    </location>
</feature>
<evidence type="ECO:0000256" key="3">
    <source>
        <dbReference type="ARBA" id="ARBA00022989"/>
    </source>
</evidence>
<dbReference type="SUPFAM" id="SSF74653">
    <property type="entry name" value="TolA/TonB C-terminal domain"/>
    <property type="match status" value="1"/>
</dbReference>
<dbReference type="InterPro" id="IPR037682">
    <property type="entry name" value="TonB_C"/>
</dbReference>
<keyword evidence="4 6" id="KW-0472">Membrane</keyword>
<dbReference type="Gene3D" id="3.30.1150.10">
    <property type="match status" value="1"/>
</dbReference>
<dbReference type="NCBIfam" id="TIGR01352">
    <property type="entry name" value="tonB_Cterm"/>
    <property type="match status" value="1"/>
</dbReference>
<dbReference type="Proteomes" id="UP001227964">
    <property type="component" value="Unassembled WGS sequence"/>
</dbReference>
<dbReference type="RefSeq" id="WP_285389479.1">
    <property type="nucleotide sequence ID" value="NZ_JASSVS010000002.1"/>
</dbReference>
<evidence type="ECO:0000256" key="4">
    <source>
        <dbReference type="ARBA" id="ARBA00023136"/>
    </source>
</evidence>
<keyword evidence="3 6" id="KW-1133">Transmembrane helix</keyword>
<feature type="compositionally biased region" description="Low complexity" evidence="5">
    <location>
        <begin position="123"/>
        <end position="140"/>
    </location>
</feature>
<evidence type="ECO:0000313" key="9">
    <source>
        <dbReference type="Proteomes" id="UP001227964"/>
    </source>
</evidence>
<proteinExistence type="predicted"/>
<gene>
    <name evidence="8" type="ORF">QPM17_05555</name>
</gene>
<accession>A0ABT7I8W2</accession>
<dbReference type="Pfam" id="PF13103">
    <property type="entry name" value="TonB_2"/>
    <property type="match status" value="1"/>
</dbReference>
<keyword evidence="9" id="KW-1185">Reference proteome</keyword>
<feature type="compositionally biased region" description="Polar residues" evidence="5">
    <location>
        <begin position="153"/>
        <end position="167"/>
    </location>
</feature>
<evidence type="ECO:0000259" key="7">
    <source>
        <dbReference type="PROSITE" id="PS52015"/>
    </source>
</evidence>
<feature type="compositionally biased region" description="Polar residues" evidence="5">
    <location>
        <begin position="55"/>
        <end position="69"/>
    </location>
</feature>
<reference evidence="8 9" key="1">
    <citation type="submission" date="2023-06" db="EMBL/GenBank/DDBJ databases">
        <title>Marinobacter azerbaijanicus a moderately halophilic, isolated from Urmia Lake in Azerbaijan region of Iran.</title>
        <authorList>
            <person name="Sanchez-Porro C."/>
            <person name="Aghdam E.M."/>
            <person name="Saheb S.M."/>
            <person name="Tarhriz V."/>
            <person name="Kazemi E."/>
            <person name="Ammozegar M.A."/>
            <person name="Ventosa A."/>
            <person name="Hejazi M.S."/>
        </authorList>
    </citation>
    <scope>NUCLEOTIDE SEQUENCE [LARGE SCALE GENOMIC DNA]</scope>
    <source>
        <strain evidence="8 9">TBZ242</strain>
    </source>
</reference>
<evidence type="ECO:0000256" key="5">
    <source>
        <dbReference type="SAM" id="MobiDB-lite"/>
    </source>
</evidence>
<feature type="region of interest" description="Disordered" evidence="5">
    <location>
        <begin position="51"/>
        <end position="167"/>
    </location>
</feature>
<feature type="domain" description="TonB C-terminal" evidence="7">
    <location>
        <begin position="168"/>
        <end position="260"/>
    </location>
</feature>
<evidence type="ECO:0000313" key="8">
    <source>
        <dbReference type="EMBL" id="MDL0430581.1"/>
    </source>
</evidence>
<protein>
    <submittedName>
        <fullName evidence="8">TonB family protein</fullName>
    </submittedName>
</protein>
<evidence type="ECO:0000256" key="6">
    <source>
        <dbReference type="SAM" id="Phobius"/>
    </source>
</evidence>
<keyword evidence="2 6" id="KW-0812">Transmembrane</keyword>
<evidence type="ECO:0000256" key="2">
    <source>
        <dbReference type="ARBA" id="ARBA00022692"/>
    </source>
</evidence>
<dbReference type="PROSITE" id="PS52015">
    <property type="entry name" value="TONB_CTD"/>
    <property type="match status" value="1"/>
</dbReference>